<keyword evidence="1 3" id="KW-0479">Metal-binding</keyword>
<proteinExistence type="inferred from homology"/>
<feature type="domain" description="Peptidase M24" evidence="4">
    <location>
        <begin position="4"/>
        <end position="70"/>
    </location>
</feature>
<evidence type="ECO:0000256" key="2">
    <source>
        <dbReference type="ARBA" id="ARBA00022801"/>
    </source>
</evidence>
<evidence type="ECO:0000259" key="4">
    <source>
        <dbReference type="Pfam" id="PF00557"/>
    </source>
</evidence>
<comment type="caution">
    <text evidence="5">The sequence shown here is derived from an EMBL/GenBank/DDBJ whole genome shotgun (WGS) entry which is preliminary data.</text>
</comment>
<evidence type="ECO:0000313" key="5">
    <source>
        <dbReference type="EMBL" id="MDY0393575.1"/>
    </source>
</evidence>
<dbReference type="SUPFAM" id="SSF55920">
    <property type="entry name" value="Creatinase/aminopeptidase"/>
    <property type="match status" value="1"/>
</dbReference>
<sequence length="89" mass="10085">MPAKYLKKHDVEEYSIHRTGHGIGIGLHEEPSLRYDNDLILQEGMVYCVEPGLYVPGVGGFRHSDTVVLRKNGSHQVTEYAKELDELTF</sequence>
<reference evidence="5 6" key="1">
    <citation type="submission" date="2023-10" db="EMBL/GenBank/DDBJ databases">
        <title>Virgibacillus halophilus 5B73C genome.</title>
        <authorList>
            <person name="Miliotis G."/>
            <person name="Sengupta P."/>
            <person name="Hameed A."/>
            <person name="Chuvochina M."/>
            <person name="Mcdonagh F."/>
            <person name="Simpson A.C."/>
            <person name="Singh N.K."/>
            <person name="Rekha P.D."/>
            <person name="Raman K."/>
            <person name="Hugenholtz P."/>
            <person name="Venkateswaran K."/>
        </authorList>
    </citation>
    <scope>NUCLEOTIDE SEQUENCE [LARGE SCALE GENOMIC DNA]</scope>
    <source>
        <strain evidence="5 6">5B73C</strain>
    </source>
</reference>
<dbReference type="PANTHER" id="PTHR46112:SF2">
    <property type="entry name" value="XAA-PRO AMINOPEPTIDASE P-RELATED"/>
    <property type="match status" value="1"/>
</dbReference>
<dbReference type="Gene3D" id="3.90.230.10">
    <property type="entry name" value="Creatinase/methionine aminopeptidase superfamily"/>
    <property type="match status" value="1"/>
</dbReference>
<dbReference type="InterPro" id="IPR001131">
    <property type="entry name" value="Peptidase_M24B_aminopep-P_CS"/>
</dbReference>
<dbReference type="InterPro" id="IPR050659">
    <property type="entry name" value="Peptidase_M24B"/>
</dbReference>
<protein>
    <submittedName>
        <fullName evidence="5">M24 family metallopeptidase</fullName>
    </submittedName>
</protein>
<dbReference type="PROSITE" id="PS00491">
    <property type="entry name" value="PROLINE_PEPTIDASE"/>
    <property type="match status" value="1"/>
</dbReference>
<accession>A0ABU5C2N4</accession>
<keyword evidence="2" id="KW-0378">Hydrolase</keyword>
<name>A0ABU5C2N4_9BACI</name>
<dbReference type="Pfam" id="PF00557">
    <property type="entry name" value="Peptidase_M24"/>
    <property type="match status" value="1"/>
</dbReference>
<gene>
    <name evidence="5" type="ORF">RWE15_02880</name>
</gene>
<evidence type="ECO:0000313" key="6">
    <source>
        <dbReference type="Proteomes" id="UP001281447"/>
    </source>
</evidence>
<comment type="similarity">
    <text evidence="3">Belongs to the peptidase M24B family.</text>
</comment>
<dbReference type="PANTHER" id="PTHR46112">
    <property type="entry name" value="AMINOPEPTIDASE"/>
    <property type="match status" value="1"/>
</dbReference>
<evidence type="ECO:0000256" key="1">
    <source>
        <dbReference type="ARBA" id="ARBA00022723"/>
    </source>
</evidence>
<keyword evidence="6" id="KW-1185">Reference proteome</keyword>
<dbReference type="InterPro" id="IPR036005">
    <property type="entry name" value="Creatinase/aminopeptidase-like"/>
</dbReference>
<dbReference type="InterPro" id="IPR000994">
    <property type="entry name" value="Pept_M24"/>
</dbReference>
<evidence type="ECO:0000256" key="3">
    <source>
        <dbReference type="RuleBase" id="RU000590"/>
    </source>
</evidence>
<organism evidence="5 6">
    <name type="scientific">Tigheibacillus halophilus</name>
    <dbReference type="NCBI Taxonomy" id="361280"/>
    <lineage>
        <taxon>Bacteria</taxon>
        <taxon>Bacillati</taxon>
        <taxon>Bacillota</taxon>
        <taxon>Bacilli</taxon>
        <taxon>Bacillales</taxon>
        <taxon>Bacillaceae</taxon>
        <taxon>Tigheibacillus</taxon>
    </lineage>
</organism>
<dbReference type="Proteomes" id="UP001281447">
    <property type="component" value="Unassembled WGS sequence"/>
</dbReference>
<dbReference type="EMBL" id="JAWDIP010000003">
    <property type="protein sequence ID" value="MDY0393575.1"/>
    <property type="molecule type" value="Genomic_DNA"/>
</dbReference>